<evidence type="ECO:0000313" key="2">
    <source>
        <dbReference type="EMBL" id="CAG2054159.1"/>
    </source>
</evidence>
<accession>A0ABN7NMM9</accession>
<gene>
    <name evidence="2" type="ORF">TPAB3V08_LOCUS1192</name>
</gene>
<dbReference type="EMBL" id="CAJPIN010001032">
    <property type="protein sequence ID" value="CAG2054159.1"/>
    <property type="molecule type" value="Genomic_DNA"/>
</dbReference>
<comment type="caution">
    <text evidence="2">The sequence shown here is derived from an EMBL/GenBank/DDBJ whole genome shotgun (WGS) entry which is preliminary data.</text>
</comment>
<dbReference type="Pfam" id="PF08584">
    <property type="entry name" value="Ribonuc_P_40"/>
    <property type="match status" value="1"/>
</dbReference>
<protein>
    <submittedName>
        <fullName evidence="2">Uncharacterized protein</fullName>
    </submittedName>
</protein>
<sequence length="190" mass="21353">MLSPEVLNFSPPSSHANLKKLNNKENSAHLNTIIDSHYYNHLVSVVVPDVGTTALPETITDALVEDCDYYKVENINIKELTNKDFIEAFVKKGRLTVLSENTSIDLDDCAALTPCGHLVLSLSRETYQKLGIEGKPSFFCPKSASRYVFSPEYHEFDSTNESRPFGGRQENISTMPDPVSVTTYNYLNRR</sequence>
<dbReference type="InterPro" id="IPR013893">
    <property type="entry name" value="RNase_P_Rpp40"/>
</dbReference>
<proteinExistence type="predicted"/>
<evidence type="ECO:0000313" key="3">
    <source>
        <dbReference type="Proteomes" id="UP001153148"/>
    </source>
</evidence>
<keyword evidence="3" id="KW-1185">Reference proteome</keyword>
<dbReference type="PANTHER" id="PTHR15396">
    <property type="entry name" value="RIBONUCLEASE P PROTEIN SUBUNIT P40"/>
    <property type="match status" value="1"/>
</dbReference>
<dbReference type="Proteomes" id="UP001153148">
    <property type="component" value="Unassembled WGS sequence"/>
</dbReference>
<dbReference type="PANTHER" id="PTHR15396:SF1">
    <property type="entry name" value="RIBONUCLEASE P PROTEIN SUBUNIT P40"/>
    <property type="match status" value="1"/>
</dbReference>
<name>A0ABN7NMM9_TIMPD</name>
<organism evidence="2 3">
    <name type="scientific">Timema podura</name>
    <name type="common">Walking stick</name>
    <dbReference type="NCBI Taxonomy" id="61482"/>
    <lineage>
        <taxon>Eukaryota</taxon>
        <taxon>Metazoa</taxon>
        <taxon>Ecdysozoa</taxon>
        <taxon>Arthropoda</taxon>
        <taxon>Hexapoda</taxon>
        <taxon>Insecta</taxon>
        <taxon>Pterygota</taxon>
        <taxon>Neoptera</taxon>
        <taxon>Polyneoptera</taxon>
        <taxon>Phasmatodea</taxon>
        <taxon>Timematodea</taxon>
        <taxon>Timematoidea</taxon>
        <taxon>Timematidae</taxon>
        <taxon>Timema</taxon>
    </lineage>
</organism>
<feature type="region of interest" description="Disordered" evidence="1">
    <location>
        <begin position="156"/>
        <end position="175"/>
    </location>
</feature>
<evidence type="ECO:0000256" key="1">
    <source>
        <dbReference type="SAM" id="MobiDB-lite"/>
    </source>
</evidence>
<reference evidence="2" key="1">
    <citation type="submission" date="2021-03" db="EMBL/GenBank/DDBJ databases">
        <authorList>
            <person name="Tran Van P."/>
        </authorList>
    </citation>
    <scope>NUCLEOTIDE SEQUENCE</scope>
</reference>